<comment type="caution">
    <text evidence="2">The sequence shown here is derived from an EMBL/GenBank/DDBJ whole genome shotgun (WGS) entry which is preliminary data.</text>
</comment>
<feature type="non-terminal residue" evidence="2">
    <location>
        <position position="1"/>
    </location>
</feature>
<proteinExistence type="predicted"/>
<dbReference type="EMBL" id="CAMKVN010023208">
    <property type="protein sequence ID" value="CAI2200074.1"/>
    <property type="molecule type" value="Genomic_DNA"/>
</dbReference>
<feature type="compositionally biased region" description="Polar residues" evidence="1">
    <location>
        <begin position="28"/>
        <end position="45"/>
    </location>
</feature>
<evidence type="ECO:0000313" key="3">
    <source>
        <dbReference type="Proteomes" id="UP001153678"/>
    </source>
</evidence>
<dbReference type="AlphaFoldDB" id="A0A9W4TBU7"/>
<reference evidence="2" key="1">
    <citation type="submission" date="2022-08" db="EMBL/GenBank/DDBJ databases">
        <authorList>
            <person name="Kallberg Y."/>
            <person name="Tangrot J."/>
            <person name="Rosling A."/>
        </authorList>
    </citation>
    <scope>NUCLEOTIDE SEQUENCE</scope>
    <source>
        <strain evidence="2">Wild A</strain>
    </source>
</reference>
<sequence>QFNDNDQFYDLNEDNETFYDSILKDPNSRNTVQPNKTSSSRQLRL</sequence>
<keyword evidence="3" id="KW-1185">Reference proteome</keyword>
<name>A0A9W4TBU7_9GLOM</name>
<feature type="non-terminal residue" evidence="2">
    <location>
        <position position="45"/>
    </location>
</feature>
<evidence type="ECO:0000256" key="1">
    <source>
        <dbReference type="SAM" id="MobiDB-lite"/>
    </source>
</evidence>
<evidence type="ECO:0000313" key="2">
    <source>
        <dbReference type="EMBL" id="CAI2200074.1"/>
    </source>
</evidence>
<organism evidence="2 3">
    <name type="scientific">Funneliformis geosporum</name>
    <dbReference type="NCBI Taxonomy" id="1117311"/>
    <lineage>
        <taxon>Eukaryota</taxon>
        <taxon>Fungi</taxon>
        <taxon>Fungi incertae sedis</taxon>
        <taxon>Mucoromycota</taxon>
        <taxon>Glomeromycotina</taxon>
        <taxon>Glomeromycetes</taxon>
        <taxon>Glomerales</taxon>
        <taxon>Glomeraceae</taxon>
        <taxon>Funneliformis</taxon>
    </lineage>
</organism>
<feature type="region of interest" description="Disordered" evidence="1">
    <location>
        <begin position="21"/>
        <end position="45"/>
    </location>
</feature>
<accession>A0A9W4TBU7</accession>
<gene>
    <name evidence="2" type="ORF">FWILDA_LOCUS19389</name>
</gene>
<dbReference type="Proteomes" id="UP001153678">
    <property type="component" value="Unassembled WGS sequence"/>
</dbReference>
<protein>
    <submittedName>
        <fullName evidence="2">10470_t:CDS:1</fullName>
    </submittedName>
</protein>